<feature type="compositionally biased region" description="Polar residues" evidence="1">
    <location>
        <begin position="55"/>
        <end position="67"/>
    </location>
</feature>
<evidence type="ECO:0000313" key="2">
    <source>
        <dbReference type="EMBL" id="RMZ73909.1"/>
    </source>
</evidence>
<organism evidence="2 3">
    <name type="scientific">Pyrenophora seminiperda CCB06</name>
    <dbReference type="NCBI Taxonomy" id="1302712"/>
    <lineage>
        <taxon>Eukaryota</taxon>
        <taxon>Fungi</taxon>
        <taxon>Dikarya</taxon>
        <taxon>Ascomycota</taxon>
        <taxon>Pezizomycotina</taxon>
        <taxon>Dothideomycetes</taxon>
        <taxon>Pleosporomycetidae</taxon>
        <taxon>Pleosporales</taxon>
        <taxon>Pleosporineae</taxon>
        <taxon>Pleosporaceae</taxon>
        <taxon>Pyrenophora</taxon>
    </lineage>
</organism>
<dbReference type="OrthoDB" id="3767534at2759"/>
<keyword evidence="3" id="KW-1185">Reference proteome</keyword>
<feature type="region of interest" description="Disordered" evidence="1">
    <location>
        <begin position="107"/>
        <end position="126"/>
    </location>
</feature>
<dbReference type="AlphaFoldDB" id="A0A3M7MHS9"/>
<feature type="region of interest" description="Disordered" evidence="1">
    <location>
        <begin position="55"/>
        <end position="76"/>
    </location>
</feature>
<dbReference type="EMBL" id="KE747843">
    <property type="protein sequence ID" value="RMZ73909.1"/>
    <property type="molecule type" value="Genomic_DNA"/>
</dbReference>
<protein>
    <submittedName>
        <fullName evidence="2">Uncharacterized protein</fullName>
    </submittedName>
</protein>
<name>A0A3M7MHS9_9PLEO</name>
<evidence type="ECO:0000313" key="3">
    <source>
        <dbReference type="Proteomes" id="UP000265663"/>
    </source>
</evidence>
<proteinExistence type="predicted"/>
<accession>A0A3M7MHS9</accession>
<evidence type="ECO:0000256" key="1">
    <source>
        <dbReference type="SAM" id="MobiDB-lite"/>
    </source>
</evidence>
<sequence>MFIVVSAFIGLGWYIHRLKRKLRVAQQIASKTTSDDAPFEEDLGVVAPVPLARQPSWTRRSTGSNGPISPFTPQPRSTEEITMMTANYADASNPPYPHVLSIVIEQEEEDSSSIKEPVPGQKEGLTSPLELDGAHTGLFELPLAVTPREDSMERLRGGEGMGGQI</sequence>
<dbReference type="Proteomes" id="UP000265663">
    <property type="component" value="Unassembled WGS sequence"/>
</dbReference>
<reference evidence="2 3" key="1">
    <citation type="journal article" date="2014" name="PLoS ONE">
        <title>De novo Genome Assembly of the Fungal Plant Pathogen Pyrenophora semeniperda.</title>
        <authorList>
            <person name="Soliai M.M."/>
            <person name="Meyer S.E."/>
            <person name="Udall J.A."/>
            <person name="Elzinga D.E."/>
            <person name="Hermansen R.A."/>
            <person name="Bodily P.M."/>
            <person name="Hart A.A."/>
            <person name="Coleman C.E."/>
        </authorList>
    </citation>
    <scope>NUCLEOTIDE SEQUENCE [LARGE SCALE GENOMIC DNA]</scope>
    <source>
        <strain evidence="2 3">CCB06</strain>
        <tissue evidence="2">Mycelium</tissue>
    </source>
</reference>
<gene>
    <name evidence="2" type="ORF">GMOD_00004715</name>
</gene>